<evidence type="ECO:0000256" key="5">
    <source>
        <dbReference type="ARBA" id="ARBA00023136"/>
    </source>
</evidence>
<proteinExistence type="predicted"/>
<feature type="transmembrane region" description="Helical" evidence="6">
    <location>
        <begin position="347"/>
        <end position="368"/>
    </location>
</feature>
<reference evidence="7 8" key="1">
    <citation type="submission" date="2019-09" db="EMBL/GenBank/DDBJ databases">
        <authorList>
            <person name="Wang X."/>
        </authorList>
    </citation>
    <scope>NUCLEOTIDE SEQUENCE [LARGE SCALE GENOMIC DNA]</scope>
    <source>
        <strain evidence="7 8">CICC 11023</strain>
    </source>
</reference>
<gene>
    <name evidence="7" type="ORF">F3087_36950</name>
</gene>
<dbReference type="RefSeq" id="WP_150406780.1">
    <property type="nucleotide sequence ID" value="NZ_VXLC01000025.1"/>
</dbReference>
<feature type="transmembrane region" description="Helical" evidence="6">
    <location>
        <begin position="138"/>
        <end position="157"/>
    </location>
</feature>
<evidence type="ECO:0000313" key="7">
    <source>
        <dbReference type="EMBL" id="KAA8883852.1"/>
    </source>
</evidence>
<evidence type="ECO:0000313" key="8">
    <source>
        <dbReference type="Proteomes" id="UP000323876"/>
    </source>
</evidence>
<keyword evidence="5 6" id="KW-0472">Membrane</keyword>
<feature type="transmembrane region" description="Helical" evidence="6">
    <location>
        <begin position="103"/>
        <end position="126"/>
    </location>
</feature>
<feature type="transmembrane region" description="Helical" evidence="6">
    <location>
        <begin position="211"/>
        <end position="235"/>
    </location>
</feature>
<feature type="transmembrane region" description="Helical" evidence="6">
    <location>
        <begin position="374"/>
        <end position="395"/>
    </location>
</feature>
<feature type="transmembrane region" description="Helical" evidence="6">
    <location>
        <begin position="294"/>
        <end position="317"/>
    </location>
</feature>
<protein>
    <submittedName>
        <fullName evidence="7">APC family permease</fullName>
    </submittedName>
</protein>
<dbReference type="Proteomes" id="UP000323876">
    <property type="component" value="Unassembled WGS sequence"/>
</dbReference>
<dbReference type="Gene3D" id="1.20.1740.10">
    <property type="entry name" value="Amino acid/polyamine transporter I"/>
    <property type="match status" value="1"/>
</dbReference>
<evidence type="ECO:0000256" key="4">
    <source>
        <dbReference type="ARBA" id="ARBA00022989"/>
    </source>
</evidence>
<dbReference type="EMBL" id="VXLC01000025">
    <property type="protein sequence ID" value="KAA8883852.1"/>
    <property type="molecule type" value="Genomic_DNA"/>
</dbReference>
<dbReference type="InterPro" id="IPR002293">
    <property type="entry name" value="AA/rel_permease1"/>
</dbReference>
<accession>A0A5N0E366</accession>
<sequence length="469" mass="49132">MATQTTGQTADDDHQHPRYRQQLSRALGMGENILITLSSVTPASSVFIIIPSILLAAGGASVLTLAIAAVASVFIGLCYAELSAAYPITGGEYTWAARLLGRPIGFALFALTLVNGVLIISVIALGTGDYLGVAIPQLGGKWVGIGVIVVTTGIAILNIKANAWVTGVFLFIEVAAIAVLAFLGFTNVERGPSEWVHAITMTDAGPTPVGAGALAALIPVALFGYNGYGAAVYYAEETKNATRTIGRVIMVCLAATVAIEIIPLAAVVLGAPSMTDLLTSPAPMNYFLTERGGSAVNTLVSVGIAIAIVNAVIAIILQISRLLFASARDRSWPDPIDRALASVHPRWHTPAVATVVVGALAAVAATVLPLTWLITATGAGLVMVYLFVALAAFRVRSRPAGGGYRMPLWPLPPIIVVATMGYAAYSVVDASWQQMVVAVAAMLLGCAYYLLYLRPRPERWKLPDPIQES</sequence>
<comment type="caution">
    <text evidence="7">The sequence shown here is derived from an EMBL/GenBank/DDBJ whole genome shotgun (WGS) entry which is preliminary data.</text>
</comment>
<dbReference type="InterPro" id="IPR050367">
    <property type="entry name" value="APC_superfamily"/>
</dbReference>
<evidence type="ECO:0000256" key="3">
    <source>
        <dbReference type="ARBA" id="ARBA00022692"/>
    </source>
</evidence>
<feature type="transmembrane region" description="Helical" evidence="6">
    <location>
        <begin position="431"/>
        <end position="451"/>
    </location>
</feature>
<feature type="transmembrane region" description="Helical" evidence="6">
    <location>
        <begin position="164"/>
        <end position="185"/>
    </location>
</feature>
<keyword evidence="8" id="KW-1185">Reference proteome</keyword>
<evidence type="ECO:0000256" key="6">
    <source>
        <dbReference type="SAM" id="Phobius"/>
    </source>
</evidence>
<organism evidence="7 8">
    <name type="scientific">Nocardia colli</name>
    <dbReference type="NCBI Taxonomy" id="2545717"/>
    <lineage>
        <taxon>Bacteria</taxon>
        <taxon>Bacillati</taxon>
        <taxon>Actinomycetota</taxon>
        <taxon>Actinomycetes</taxon>
        <taxon>Mycobacteriales</taxon>
        <taxon>Nocardiaceae</taxon>
        <taxon>Nocardia</taxon>
    </lineage>
</organism>
<feature type="transmembrane region" description="Helical" evidence="6">
    <location>
        <begin position="33"/>
        <end position="56"/>
    </location>
</feature>
<evidence type="ECO:0000256" key="1">
    <source>
        <dbReference type="ARBA" id="ARBA00004651"/>
    </source>
</evidence>
<dbReference type="AlphaFoldDB" id="A0A5N0E366"/>
<feature type="transmembrane region" description="Helical" evidence="6">
    <location>
        <begin position="62"/>
        <end position="82"/>
    </location>
</feature>
<keyword evidence="4 6" id="KW-1133">Transmembrane helix</keyword>
<keyword evidence="2" id="KW-1003">Cell membrane</keyword>
<dbReference type="PANTHER" id="PTHR42770">
    <property type="entry name" value="AMINO ACID TRANSPORTER-RELATED"/>
    <property type="match status" value="1"/>
</dbReference>
<dbReference type="GO" id="GO:0022857">
    <property type="term" value="F:transmembrane transporter activity"/>
    <property type="evidence" value="ECO:0007669"/>
    <property type="project" value="InterPro"/>
</dbReference>
<dbReference type="GO" id="GO:0005886">
    <property type="term" value="C:plasma membrane"/>
    <property type="evidence" value="ECO:0007669"/>
    <property type="project" value="UniProtKB-SubCell"/>
</dbReference>
<dbReference type="PIRSF" id="PIRSF006060">
    <property type="entry name" value="AA_transporter"/>
    <property type="match status" value="1"/>
</dbReference>
<feature type="transmembrane region" description="Helical" evidence="6">
    <location>
        <begin position="407"/>
        <end position="425"/>
    </location>
</feature>
<keyword evidence="3 6" id="KW-0812">Transmembrane</keyword>
<name>A0A5N0E366_9NOCA</name>
<feature type="transmembrane region" description="Helical" evidence="6">
    <location>
        <begin position="247"/>
        <end position="274"/>
    </location>
</feature>
<evidence type="ECO:0000256" key="2">
    <source>
        <dbReference type="ARBA" id="ARBA00022475"/>
    </source>
</evidence>
<dbReference type="PANTHER" id="PTHR42770:SF7">
    <property type="entry name" value="MEMBRANE PROTEIN"/>
    <property type="match status" value="1"/>
</dbReference>
<comment type="subcellular location">
    <subcellularLocation>
        <location evidence="1">Cell membrane</location>
        <topology evidence="1">Multi-pass membrane protein</topology>
    </subcellularLocation>
</comment>
<dbReference type="OrthoDB" id="9762947at2"/>
<dbReference type="Pfam" id="PF13520">
    <property type="entry name" value="AA_permease_2"/>
    <property type="match status" value="1"/>
</dbReference>